<feature type="transmembrane region" description="Helical" evidence="6">
    <location>
        <begin position="408"/>
        <end position="426"/>
    </location>
</feature>
<keyword evidence="9" id="KW-1185">Reference proteome</keyword>
<evidence type="ECO:0000256" key="4">
    <source>
        <dbReference type="ARBA" id="ARBA00023136"/>
    </source>
</evidence>
<feature type="compositionally biased region" description="Polar residues" evidence="5">
    <location>
        <begin position="11"/>
        <end position="23"/>
    </location>
</feature>
<feature type="transmembrane region" description="Helical" evidence="6">
    <location>
        <begin position="256"/>
        <end position="275"/>
    </location>
</feature>
<name>A0ABV2R9Y0_9CAUL</name>
<feature type="transmembrane region" description="Helical" evidence="6">
    <location>
        <begin position="233"/>
        <end position="249"/>
    </location>
</feature>
<evidence type="ECO:0000256" key="1">
    <source>
        <dbReference type="ARBA" id="ARBA00004141"/>
    </source>
</evidence>
<organism evidence="8 9">
    <name type="scientific">Brevundimonas faecalis</name>
    <dbReference type="NCBI Taxonomy" id="947378"/>
    <lineage>
        <taxon>Bacteria</taxon>
        <taxon>Pseudomonadati</taxon>
        <taxon>Pseudomonadota</taxon>
        <taxon>Alphaproteobacteria</taxon>
        <taxon>Caulobacterales</taxon>
        <taxon>Caulobacteraceae</taxon>
        <taxon>Brevundimonas</taxon>
    </lineage>
</organism>
<reference evidence="8 9" key="1">
    <citation type="submission" date="2024-06" db="EMBL/GenBank/DDBJ databases">
        <title>Sorghum-associated microbial communities from plants grown in Nebraska, USA.</title>
        <authorList>
            <person name="Schachtman D."/>
        </authorList>
    </citation>
    <scope>NUCLEOTIDE SEQUENCE [LARGE SCALE GENOMIC DNA]</scope>
    <source>
        <strain evidence="8 9">2814</strain>
    </source>
</reference>
<keyword evidence="2 6" id="KW-0812">Transmembrane</keyword>
<dbReference type="InterPro" id="IPR051533">
    <property type="entry name" value="WaaL-like"/>
</dbReference>
<protein>
    <submittedName>
        <fullName evidence="8">Exopolysaccharide production protein ExoQ</fullName>
    </submittedName>
</protein>
<dbReference type="Proteomes" id="UP001549313">
    <property type="component" value="Unassembled WGS sequence"/>
</dbReference>
<evidence type="ECO:0000256" key="2">
    <source>
        <dbReference type="ARBA" id="ARBA00022692"/>
    </source>
</evidence>
<feature type="transmembrane region" description="Helical" evidence="6">
    <location>
        <begin position="95"/>
        <end position="112"/>
    </location>
</feature>
<dbReference type="PANTHER" id="PTHR37422:SF17">
    <property type="entry name" value="O-ANTIGEN LIGASE"/>
    <property type="match status" value="1"/>
</dbReference>
<evidence type="ECO:0000313" key="9">
    <source>
        <dbReference type="Proteomes" id="UP001549313"/>
    </source>
</evidence>
<feature type="transmembrane region" description="Helical" evidence="6">
    <location>
        <begin position="187"/>
        <end position="205"/>
    </location>
</feature>
<feature type="transmembrane region" description="Helical" evidence="6">
    <location>
        <begin position="66"/>
        <end position="83"/>
    </location>
</feature>
<accession>A0ABV2R9Y0</accession>
<gene>
    <name evidence="8" type="ORF">ABIE19_001300</name>
</gene>
<feature type="transmembrane region" description="Helical" evidence="6">
    <location>
        <begin position="118"/>
        <end position="135"/>
    </location>
</feature>
<feature type="transmembrane region" description="Helical" evidence="6">
    <location>
        <begin position="349"/>
        <end position="366"/>
    </location>
</feature>
<evidence type="ECO:0000256" key="5">
    <source>
        <dbReference type="SAM" id="MobiDB-lite"/>
    </source>
</evidence>
<comment type="caution">
    <text evidence="8">The sequence shown here is derived from an EMBL/GenBank/DDBJ whole genome shotgun (WGS) entry which is preliminary data.</text>
</comment>
<dbReference type="Pfam" id="PF04932">
    <property type="entry name" value="Wzy_C"/>
    <property type="match status" value="1"/>
</dbReference>
<feature type="transmembrane region" description="Helical" evidence="6">
    <location>
        <begin position="212"/>
        <end position="227"/>
    </location>
</feature>
<evidence type="ECO:0000256" key="3">
    <source>
        <dbReference type="ARBA" id="ARBA00022989"/>
    </source>
</evidence>
<sequence length="451" mass="48700">MNMRGAMEAGTTASTSAARQPSRTPTVPLADAVALAASVALILIYSDFWGSPLTGYGEKSADFLRNFYYPAYPLALMLVCMRPGQAVKAVLKSPFLIGLLVLTAATYFWSIAPDLTLRRIPALIFTTLAGVALASRWSWRSLAEILAGSLGALAVLALLLGLLLPDMGRMQELFPGAWRGPWLEKNSLGNIMVQTTACLIAAGVMSPERRKLWFALACISIALVVLSTSKTALVVLILSLGSIGFVAMVKSGPMRAVISTWLAVFGVVAVGVFMVTQTDLFFELLGKDATLTGRTNIWAGIMHQMADHPWRGFGYGAVWDDPALSGPKAWVSFQANFTPANAHSGWLELYISLGLGGVILFALWLLQAWIQGLWAAYVSPGGWLALPLLTSYSVTLLTESVAMNWHELRWVIIIAVSLKLALGDKVRINPALRTTRQAPGPAVPSGRRDRR</sequence>
<feature type="domain" description="O-antigen ligase-related" evidence="7">
    <location>
        <begin position="216"/>
        <end position="362"/>
    </location>
</feature>
<comment type="subcellular location">
    <subcellularLocation>
        <location evidence="1">Membrane</location>
        <topology evidence="1">Multi-pass membrane protein</topology>
    </subcellularLocation>
</comment>
<dbReference type="RefSeq" id="WP_354088314.1">
    <property type="nucleotide sequence ID" value="NZ_JBEPTF010000001.1"/>
</dbReference>
<evidence type="ECO:0000313" key="8">
    <source>
        <dbReference type="EMBL" id="MET4683391.1"/>
    </source>
</evidence>
<evidence type="ECO:0000256" key="6">
    <source>
        <dbReference type="SAM" id="Phobius"/>
    </source>
</evidence>
<keyword evidence="3 6" id="KW-1133">Transmembrane helix</keyword>
<feature type="transmembrane region" description="Helical" evidence="6">
    <location>
        <begin position="29"/>
        <end position="46"/>
    </location>
</feature>
<dbReference type="PANTHER" id="PTHR37422">
    <property type="entry name" value="TEICHURONIC ACID BIOSYNTHESIS PROTEIN TUAE"/>
    <property type="match status" value="1"/>
</dbReference>
<evidence type="ECO:0000259" key="7">
    <source>
        <dbReference type="Pfam" id="PF04932"/>
    </source>
</evidence>
<feature type="region of interest" description="Disordered" evidence="5">
    <location>
        <begin position="1"/>
        <end position="23"/>
    </location>
</feature>
<dbReference type="InterPro" id="IPR007016">
    <property type="entry name" value="O-antigen_ligase-rel_domated"/>
</dbReference>
<feature type="transmembrane region" description="Helical" evidence="6">
    <location>
        <begin position="142"/>
        <end position="164"/>
    </location>
</feature>
<feature type="transmembrane region" description="Helical" evidence="6">
    <location>
        <begin position="373"/>
        <end position="396"/>
    </location>
</feature>
<proteinExistence type="predicted"/>
<keyword evidence="4 6" id="KW-0472">Membrane</keyword>
<dbReference type="EMBL" id="JBEPTF010000001">
    <property type="protein sequence ID" value="MET4683391.1"/>
    <property type="molecule type" value="Genomic_DNA"/>
</dbReference>